<dbReference type="RefSeq" id="WP_153236156.1">
    <property type="nucleotide sequence ID" value="NZ_WINI01000009.1"/>
</dbReference>
<dbReference type="Gene3D" id="3.40.50.300">
    <property type="entry name" value="P-loop containing nucleotide triphosphate hydrolases"/>
    <property type="match status" value="1"/>
</dbReference>
<dbReference type="EMBL" id="WINI01000009">
    <property type="protein sequence ID" value="MQR02545.1"/>
    <property type="molecule type" value="Genomic_DNA"/>
</dbReference>
<dbReference type="SMART" id="SM00487">
    <property type="entry name" value="DEXDc"/>
    <property type="match status" value="1"/>
</dbReference>
<dbReference type="AlphaFoldDB" id="A0A843YSK0"/>
<dbReference type="InterPro" id="IPR000330">
    <property type="entry name" value="SNF2_N"/>
</dbReference>
<evidence type="ECO:0000259" key="3">
    <source>
        <dbReference type="PROSITE" id="PS50966"/>
    </source>
</evidence>
<feature type="domain" description="Helicase C-terminal" evidence="5">
    <location>
        <begin position="1015"/>
        <end position="1171"/>
    </location>
</feature>
<evidence type="ECO:0000313" key="6">
    <source>
        <dbReference type="EMBL" id="MQR02545.1"/>
    </source>
</evidence>
<dbReference type="InterPro" id="IPR001650">
    <property type="entry name" value="Helicase_C-like"/>
</dbReference>
<dbReference type="Pfam" id="PF00176">
    <property type="entry name" value="SNF2-rel_dom"/>
    <property type="match status" value="1"/>
</dbReference>
<evidence type="ECO:0000259" key="5">
    <source>
        <dbReference type="PROSITE" id="PS51194"/>
    </source>
</evidence>
<dbReference type="Gene3D" id="3.40.50.10810">
    <property type="entry name" value="Tandem AAA-ATPase domain"/>
    <property type="match status" value="1"/>
</dbReference>
<dbReference type="InterPro" id="IPR014001">
    <property type="entry name" value="Helicase_ATP-bd"/>
</dbReference>
<evidence type="ECO:0000313" key="7">
    <source>
        <dbReference type="Proteomes" id="UP000451565"/>
    </source>
</evidence>
<dbReference type="OrthoDB" id="9760715at2"/>
<dbReference type="InterPro" id="IPR007527">
    <property type="entry name" value="Znf_SWIM"/>
</dbReference>
<keyword evidence="7" id="KW-1185">Reference proteome</keyword>
<evidence type="ECO:0000256" key="1">
    <source>
        <dbReference type="ARBA" id="ARBA00022801"/>
    </source>
</evidence>
<dbReference type="InterPro" id="IPR038718">
    <property type="entry name" value="SNF2-like_sf"/>
</dbReference>
<dbReference type="SMART" id="SM00490">
    <property type="entry name" value="HELICc"/>
    <property type="match status" value="1"/>
</dbReference>
<dbReference type="CDD" id="cd18012">
    <property type="entry name" value="DEXQc_arch_SWI2_SNF2"/>
    <property type="match status" value="1"/>
</dbReference>
<dbReference type="Pfam" id="PF00271">
    <property type="entry name" value="Helicase_C"/>
    <property type="match status" value="1"/>
</dbReference>
<dbReference type="PANTHER" id="PTHR10799">
    <property type="entry name" value="SNF2/RAD54 HELICASE FAMILY"/>
    <property type="match status" value="1"/>
</dbReference>
<dbReference type="GO" id="GO:0004386">
    <property type="term" value="F:helicase activity"/>
    <property type="evidence" value="ECO:0007669"/>
    <property type="project" value="UniProtKB-KW"/>
</dbReference>
<reference evidence="6 7" key="1">
    <citation type="submission" date="2019-10" db="EMBL/GenBank/DDBJ databases">
        <title>Glaciimonas soli sp. nov., a psychrophilic bacterium isolated from the forest soil of a high elevation mountain in Taiwan.</title>
        <authorList>
            <person name="Wang L.-T."/>
            <person name="Shieh W.Y."/>
        </authorList>
    </citation>
    <scope>NUCLEOTIDE SEQUENCE [LARGE SCALE GENOMIC DNA]</scope>
    <source>
        <strain evidence="6 7">GS1</strain>
    </source>
</reference>
<dbReference type="PROSITE" id="PS51194">
    <property type="entry name" value="HELICASE_CTER"/>
    <property type="match status" value="1"/>
</dbReference>
<dbReference type="Pfam" id="PF04434">
    <property type="entry name" value="SWIM"/>
    <property type="match status" value="1"/>
</dbReference>
<sequence>MQPVHFTLDDIQNAVEAAAFERGQGYADEDRVLKTETEVIDNAEFSFRATVRGSGLQIYAQEIYVYNGEHGVDVEGHCSCPVAYNCKHVAAVLIHYLQSSSVHALSEAITPSALVTTAKVEPPLPRVIDNWLQRIAEDRAKIIDLPTAPSVNQDVLHHAPNNPSFRLIFALVPGHNGKQITLHLCRARLRKDGSYSAVKPLSDGHSFQESLRENIQESDHDAVSLFMALSANIKAPSYYQRQASHCELRGKLGAQLLNLLLQKKSVLWANSLADLGKGQAHHMQLAVSRHAVLNWRAQHLEEAGDTPDERMSSWGRPKKLAVSAYKPARDALKLVWQFSSETSSAVDTAAAEIIDYVLPTDPPWYINNLSSGELHLPSALMRIANDDLIALVAQAPLLDATNKLQVAQQLLVQGLNHVIPLPIEVPFAQLDAVQPQVLLKLDNVPYVDGSTLDFAQLHFVYDGTLVPASFAPTLQRNSANGIEKIARDPVFEAAAQQVLLALHFQATASDHPLATLPGAFVLPDQSAWLRFNHDGISALQEQGWQINKSSAYRFDVSDIDDWYADIDEANDDAQAGNTWFDLALGIVVNRERISLLPLLINLIRQAPQDFNPRTLAQRDDHDELLMRLDNGLRVALPWGRIKPILTTLGELYFADKLIGDSVRLSSLDAARLAELEGSAQMRWMGGERLRQVGHKLNTFGGIQGITVPDGLQATLRSYQMEGVAWMQFLREYDFAGILADDMGLGKTVQTLTHILIEKNAGRLTAPALVVAPTSLMVNWQEEAARFAPDLKVLVLQGKQRLTQFERIPEFDIVLTTYALLPRDEEKLREHAFHLLILDEAHYIKNTRSKAAQSATLIKARHRLCLTGTPLENHLGELWSQFHFLLPGLLGDEKTFNRDFRQPIEKHGDEARRALLVRRIKPFLLRRTKDKVASELPPKTEMVRTVELGGSQRDVYETVRLAMDKKVRDAIATKGLARSHIVILEALLKLRQACCDPRLVKMSDENAATKHAPSAKLLELMEMVQELLEEDRRILIFSQFTSMLVLIAEALASANIKYTMLTGATEDRASVVRAFQQGEVPIFLISLKAGGVGLNLTAADTVIHYDPWWNPAAENQATDRAWRIGQDKPVFVYKLIAKGTVEEKIQVLQQKKSALADAILGDSGEMLDGKLTAEDLQVIFEPLQA</sequence>
<gene>
    <name evidence="6" type="ORF">GEV47_17855</name>
</gene>
<keyword evidence="1" id="KW-0378">Hydrolase</keyword>
<proteinExistence type="predicted"/>
<dbReference type="CDD" id="cd18793">
    <property type="entry name" value="SF2_C_SNF"/>
    <property type="match status" value="1"/>
</dbReference>
<keyword evidence="6" id="KW-0347">Helicase</keyword>
<dbReference type="InterPro" id="IPR049730">
    <property type="entry name" value="SNF2/RAD54-like_C"/>
</dbReference>
<feature type="domain" description="SWIM-type" evidence="3">
    <location>
        <begin position="63"/>
        <end position="97"/>
    </location>
</feature>
<keyword evidence="2" id="KW-0863">Zinc-finger</keyword>
<dbReference type="PROSITE" id="PS51192">
    <property type="entry name" value="HELICASE_ATP_BIND_1"/>
    <property type="match status" value="1"/>
</dbReference>
<comment type="caution">
    <text evidence="6">The sequence shown here is derived from an EMBL/GenBank/DDBJ whole genome shotgun (WGS) entry which is preliminary data.</text>
</comment>
<dbReference type="Proteomes" id="UP000451565">
    <property type="component" value="Unassembled WGS sequence"/>
</dbReference>
<dbReference type="InterPro" id="IPR027417">
    <property type="entry name" value="P-loop_NTPase"/>
</dbReference>
<keyword evidence="6" id="KW-0067">ATP-binding</keyword>
<dbReference type="PROSITE" id="PS50966">
    <property type="entry name" value="ZF_SWIM"/>
    <property type="match status" value="1"/>
</dbReference>
<name>A0A843YSK0_9BURK</name>
<keyword evidence="6" id="KW-0547">Nucleotide-binding</keyword>
<organism evidence="6 7">
    <name type="scientific">Glaciimonas soli</name>
    <dbReference type="NCBI Taxonomy" id="2590999"/>
    <lineage>
        <taxon>Bacteria</taxon>
        <taxon>Pseudomonadati</taxon>
        <taxon>Pseudomonadota</taxon>
        <taxon>Betaproteobacteria</taxon>
        <taxon>Burkholderiales</taxon>
        <taxon>Oxalobacteraceae</taxon>
        <taxon>Glaciimonas</taxon>
    </lineage>
</organism>
<dbReference type="SUPFAM" id="SSF52540">
    <property type="entry name" value="P-loop containing nucleoside triphosphate hydrolases"/>
    <property type="match status" value="2"/>
</dbReference>
<evidence type="ECO:0000259" key="4">
    <source>
        <dbReference type="PROSITE" id="PS51192"/>
    </source>
</evidence>
<keyword evidence="2" id="KW-0862">Zinc</keyword>
<dbReference type="GO" id="GO:0016787">
    <property type="term" value="F:hydrolase activity"/>
    <property type="evidence" value="ECO:0007669"/>
    <property type="project" value="UniProtKB-KW"/>
</dbReference>
<keyword evidence="2" id="KW-0479">Metal-binding</keyword>
<protein>
    <submittedName>
        <fullName evidence="6">DEAD/DEAH box helicase</fullName>
    </submittedName>
</protein>
<dbReference type="GO" id="GO:0005524">
    <property type="term" value="F:ATP binding"/>
    <property type="evidence" value="ECO:0007669"/>
    <property type="project" value="InterPro"/>
</dbReference>
<evidence type="ECO:0000256" key="2">
    <source>
        <dbReference type="PROSITE-ProRule" id="PRU00325"/>
    </source>
</evidence>
<feature type="domain" description="Helicase ATP-binding" evidence="4">
    <location>
        <begin position="727"/>
        <end position="887"/>
    </location>
</feature>
<accession>A0A843YSK0</accession>
<dbReference type="GO" id="GO:0008270">
    <property type="term" value="F:zinc ion binding"/>
    <property type="evidence" value="ECO:0007669"/>
    <property type="project" value="UniProtKB-KW"/>
</dbReference>